<comment type="caution">
    <text evidence="21">The sequence shown here is derived from an EMBL/GenBank/DDBJ whole genome shotgun (WGS) entry which is preliminary data.</text>
</comment>
<keyword evidence="13" id="KW-0998">Cell outer membrane</keyword>
<feature type="region of interest" description="Disordered" evidence="15">
    <location>
        <begin position="453"/>
        <end position="483"/>
    </location>
</feature>
<keyword evidence="10" id="KW-0626">Porin</keyword>
<dbReference type="EMBL" id="VJND01000020">
    <property type="protein sequence ID" value="TSE23009.1"/>
    <property type="molecule type" value="Genomic_DNA"/>
</dbReference>
<dbReference type="PANTHER" id="PTHR33619:SF3">
    <property type="entry name" value="POLYSACCHARIDE EXPORT PROTEIN GFCE-RELATED"/>
    <property type="match status" value="1"/>
</dbReference>
<evidence type="ECO:0000256" key="1">
    <source>
        <dbReference type="ARBA" id="ARBA00004571"/>
    </source>
</evidence>
<keyword evidence="22" id="KW-1185">Reference proteome</keyword>
<dbReference type="Pfam" id="PF02563">
    <property type="entry name" value="Poly_export"/>
    <property type="match status" value="1"/>
</dbReference>
<keyword evidence="11" id="KW-0472">Membrane</keyword>
<organism evidence="21 22">
    <name type="scientific">Tepidimonas sediminis</name>
    <dbReference type="NCBI Taxonomy" id="2588941"/>
    <lineage>
        <taxon>Bacteria</taxon>
        <taxon>Pseudomonadati</taxon>
        <taxon>Pseudomonadota</taxon>
        <taxon>Betaproteobacteria</taxon>
        <taxon>Burkholderiales</taxon>
        <taxon>Tepidimonas</taxon>
    </lineage>
</organism>
<feature type="domain" description="Polysaccharide export protein N-terminal" evidence="17">
    <location>
        <begin position="145"/>
        <end position="219"/>
    </location>
</feature>
<keyword evidence="9" id="KW-0406">Ion transport</keyword>
<evidence type="ECO:0000256" key="6">
    <source>
        <dbReference type="ARBA" id="ARBA00022692"/>
    </source>
</evidence>
<dbReference type="InterPro" id="IPR019554">
    <property type="entry name" value="Soluble_ligand-bd"/>
</dbReference>
<evidence type="ECO:0000256" key="12">
    <source>
        <dbReference type="ARBA" id="ARBA00023139"/>
    </source>
</evidence>
<reference evidence="21 22" key="1">
    <citation type="submission" date="2019-07" db="EMBL/GenBank/DDBJ databases">
        <title>Tepidimonas sediminis YIM 72259 draft genome.</title>
        <authorList>
            <person name="Da Costa M.S."/>
            <person name="Froufe H.J.C."/>
            <person name="Egas C."/>
            <person name="Albuquerque L."/>
        </authorList>
    </citation>
    <scope>NUCLEOTIDE SEQUENCE [LARGE SCALE GENOMIC DNA]</scope>
    <source>
        <strain evidence="21 22">YIM 72259</strain>
    </source>
</reference>
<proteinExistence type="inferred from homology"/>
<evidence type="ECO:0000313" key="22">
    <source>
        <dbReference type="Proteomes" id="UP000320225"/>
    </source>
</evidence>
<dbReference type="Proteomes" id="UP000320225">
    <property type="component" value="Unassembled WGS sequence"/>
</dbReference>
<evidence type="ECO:0000259" key="18">
    <source>
        <dbReference type="Pfam" id="PF06251"/>
    </source>
</evidence>
<dbReference type="InterPro" id="IPR049712">
    <property type="entry name" value="Poly_export"/>
</dbReference>
<evidence type="ECO:0000259" key="19">
    <source>
        <dbReference type="Pfam" id="PF10531"/>
    </source>
</evidence>
<evidence type="ECO:0000256" key="4">
    <source>
        <dbReference type="ARBA" id="ARBA00022452"/>
    </source>
</evidence>
<keyword evidence="7 16" id="KW-0732">Signal</keyword>
<sequence>MRRLTAAGCLAAGVWSAALAWAQGGPVMIAPHTSGGMSIGLGTGTAPVAETGGSAPSSPAAGVNADAGVPRIRNAPGGLAVEGEQMTQPGVQTGTAAEADTADDRGRRGSEFQRFVAEATGVTLPRFGERFFSGPTTFAPVDRVPVPADYVLGPGDELLIRAWGSVDIDYRAVVDRTGLISLPRVGTVRVAGLKAGEVESFLRQQVGRVFRNFELNVTLGQLRSIQVYVVGQARRPGSYTVSSLSTLINAVLASGGPSATGSMRAIELRRAGRAVAMLDLYQFLLRGDQSADVRLQPGDVIVYHPVGPQVALMGATDNAAIFELRAQGETLRDLIGYAGGLPAITATHQAMLERLERDRPRDPRKVQTLALDEAGLGQVLRDGDVVTLFQVAPQFANAVTLRGNVWEPLRYPYKPGMKISDLIPEKAALLTKDFYRRKNSLVQFIGEAQSAIDPDNKDGARSAQLPTLQSTSASVPPTLSPTLPDEPNWEYAVVERLNPKTLKVELLPFHLGRAVVERDPRENLELLPGDVVTIYGRKDLRAPQATATRLVRVEGEVMRPGIYQLEPGETLRALLKRAGGFTPQAYVYGLEFSRESTRQKQREAIAEAVRRLEATLASEAASQTANLGTTDVNAAARLREAQMVAAKAQLNRLRNLQPNGRIALQLSPTAGSVDDLPEVPLEDGDRVLVPARPGFVFAVGAVANSNALIWRPGRTVGDYLRQAGLEPSADEDNIFVVHADGSVTHRRDGGWLLNRLTSLELAPGDVIVVPELLNRETTWSAFVRGLKDWTQILYQFGLAAAAIDTLRR</sequence>
<evidence type="ECO:0000256" key="5">
    <source>
        <dbReference type="ARBA" id="ARBA00022597"/>
    </source>
</evidence>
<feature type="chain" id="PRO_5022007220" evidence="16">
    <location>
        <begin position="23"/>
        <end position="808"/>
    </location>
</feature>
<evidence type="ECO:0000313" key="21">
    <source>
        <dbReference type="EMBL" id="TSE23009.1"/>
    </source>
</evidence>
<gene>
    <name evidence="21" type="primary">kpsD</name>
    <name evidence="21" type="ORF">Tsedi_02304</name>
</gene>
<dbReference type="GO" id="GO:0006811">
    <property type="term" value="P:monoatomic ion transport"/>
    <property type="evidence" value="ECO:0007669"/>
    <property type="project" value="UniProtKB-KW"/>
</dbReference>
<evidence type="ECO:0000256" key="14">
    <source>
        <dbReference type="ARBA" id="ARBA00023288"/>
    </source>
</evidence>
<keyword evidence="12" id="KW-0564">Palmitate</keyword>
<evidence type="ECO:0000256" key="10">
    <source>
        <dbReference type="ARBA" id="ARBA00023114"/>
    </source>
</evidence>
<dbReference type="InterPro" id="IPR054765">
    <property type="entry name" value="SLBB_dom"/>
</dbReference>
<keyword evidence="4" id="KW-1134">Transmembrane beta strand</keyword>
<keyword evidence="14" id="KW-0449">Lipoprotein</keyword>
<evidence type="ECO:0000259" key="20">
    <source>
        <dbReference type="Pfam" id="PF22461"/>
    </source>
</evidence>
<dbReference type="Pfam" id="PF10531">
    <property type="entry name" value="SLBB"/>
    <property type="match status" value="1"/>
</dbReference>
<feature type="compositionally biased region" description="Polar residues" evidence="15">
    <location>
        <begin position="464"/>
        <end position="481"/>
    </location>
</feature>
<keyword evidence="8" id="KW-0625">Polysaccharide transport</keyword>
<dbReference type="InterPro" id="IPR003715">
    <property type="entry name" value="Poly_export_N"/>
</dbReference>
<feature type="domain" description="SLBB" evidence="20">
    <location>
        <begin position="226"/>
        <end position="301"/>
    </location>
</feature>
<comment type="subcellular location">
    <subcellularLocation>
        <location evidence="1">Cell outer membrane</location>
        <topology evidence="1">Multi-pass membrane protein</topology>
    </subcellularLocation>
</comment>
<evidence type="ECO:0000256" key="13">
    <source>
        <dbReference type="ARBA" id="ARBA00023237"/>
    </source>
</evidence>
<dbReference type="AlphaFoldDB" id="A0A554WHI0"/>
<dbReference type="GO" id="GO:0009279">
    <property type="term" value="C:cell outer membrane"/>
    <property type="evidence" value="ECO:0007669"/>
    <property type="project" value="UniProtKB-SubCell"/>
</dbReference>
<dbReference type="GO" id="GO:0046930">
    <property type="term" value="C:pore complex"/>
    <property type="evidence" value="ECO:0007669"/>
    <property type="project" value="UniProtKB-KW"/>
</dbReference>
<dbReference type="GO" id="GO:0015159">
    <property type="term" value="F:polysaccharide transmembrane transporter activity"/>
    <property type="evidence" value="ECO:0007669"/>
    <property type="project" value="InterPro"/>
</dbReference>
<dbReference type="Pfam" id="PF22461">
    <property type="entry name" value="SLBB_2"/>
    <property type="match status" value="1"/>
</dbReference>
<evidence type="ECO:0000256" key="11">
    <source>
        <dbReference type="ARBA" id="ARBA00023136"/>
    </source>
</evidence>
<dbReference type="PANTHER" id="PTHR33619">
    <property type="entry name" value="POLYSACCHARIDE EXPORT PROTEIN GFCE-RELATED"/>
    <property type="match status" value="1"/>
</dbReference>
<comment type="similarity">
    <text evidence="2">Belongs to the BexD/CtrA/VexA family.</text>
</comment>
<evidence type="ECO:0000256" key="16">
    <source>
        <dbReference type="SAM" id="SignalP"/>
    </source>
</evidence>
<evidence type="ECO:0000256" key="15">
    <source>
        <dbReference type="SAM" id="MobiDB-lite"/>
    </source>
</evidence>
<dbReference type="Gene3D" id="3.30.1950.10">
    <property type="entry name" value="wza like domain"/>
    <property type="match status" value="1"/>
</dbReference>
<evidence type="ECO:0000256" key="9">
    <source>
        <dbReference type="ARBA" id="ARBA00023065"/>
    </source>
</evidence>
<evidence type="ECO:0000259" key="17">
    <source>
        <dbReference type="Pfam" id="PF02563"/>
    </source>
</evidence>
<keyword evidence="5" id="KW-0762">Sugar transport</keyword>
<evidence type="ECO:0000256" key="7">
    <source>
        <dbReference type="ARBA" id="ARBA00022729"/>
    </source>
</evidence>
<dbReference type="Pfam" id="PF06251">
    <property type="entry name" value="Caps_syn_GfcC_C"/>
    <property type="match status" value="1"/>
</dbReference>
<dbReference type="GO" id="GO:0015288">
    <property type="term" value="F:porin activity"/>
    <property type="evidence" value="ECO:0007669"/>
    <property type="project" value="UniProtKB-KW"/>
</dbReference>
<feature type="domain" description="Capsule biosynthesis GfcC-like C-terminal" evidence="18">
    <location>
        <begin position="707"/>
        <end position="770"/>
    </location>
</feature>
<keyword evidence="3" id="KW-0813">Transport</keyword>
<evidence type="ECO:0000256" key="8">
    <source>
        <dbReference type="ARBA" id="ARBA00023047"/>
    </source>
</evidence>
<dbReference type="Gene3D" id="3.10.560.10">
    <property type="entry name" value="Outer membrane lipoprotein wza domain like"/>
    <property type="match status" value="3"/>
</dbReference>
<keyword evidence="6" id="KW-0812">Transmembrane</keyword>
<evidence type="ECO:0000256" key="2">
    <source>
        <dbReference type="ARBA" id="ARBA00009450"/>
    </source>
</evidence>
<feature type="signal peptide" evidence="16">
    <location>
        <begin position="1"/>
        <end position="22"/>
    </location>
</feature>
<evidence type="ECO:0000256" key="3">
    <source>
        <dbReference type="ARBA" id="ARBA00022448"/>
    </source>
</evidence>
<dbReference type="InterPro" id="IPR010425">
    <property type="entry name" value="Caps_synth_GfcC-like_C"/>
</dbReference>
<protein>
    <submittedName>
        <fullName evidence="21">Polysialic acid transport protein KpsD</fullName>
    </submittedName>
</protein>
<accession>A0A554WHI0</accession>
<feature type="domain" description="Soluble ligand binding" evidence="19">
    <location>
        <begin position="551"/>
        <end position="586"/>
    </location>
</feature>
<name>A0A554WHI0_9BURK</name>